<sequence>MHELSIALNILDIAAEEAERRNIDCVEAVHIKLGPLSGIVKSALLSAFDLAREHSALPAARLVVEDVPIVIYCEHCQAEQPVESIQELVCPVCRTPSNHVVAGREMEITALEVTALEITDPDIKA</sequence>
<dbReference type="InterPro" id="IPR000688">
    <property type="entry name" value="HypA/HybF"/>
</dbReference>
<dbReference type="PIRSF" id="PIRSF004761">
    <property type="entry name" value="Hydrgn_mat_HypA"/>
    <property type="match status" value="1"/>
</dbReference>
<dbReference type="RefSeq" id="WP_145219151.1">
    <property type="nucleotide sequence ID" value="NZ_CP036432.1"/>
</dbReference>
<organism evidence="6 7">
    <name type="scientific">Stieleria magnilauensis</name>
    <dbReference type="NCBI Taxonomy" id="2527963"/>
    <lineage>
        <taxon>Bacteria</taxon>
        <taxon>Pseudomonadati</taxon>
        <taxon>Planctomycetota</taxon>
        <taxon>Planctomycetia</taxon>
        <taxon>Pirellulales</taxon>
        <taxon>Pirellulaceae</taxon>
        <taxon>Stieleria</taxon>
    </lineage>
</organism>
<evidence type="ECO:0000256" key="1">
    <source>
        <dbReference type="ARBA" id="ARBA00010748"/>
    </source>
</evidence>
<evidence type="ECO:0000256" key="3">
    <source>
        <dbReference type="ARBA" id="ARBA00022723"/>
    </source>
</evidence>
<evidence type="ECO:0000256" key="4">
    <source>
        <dbReference type="ARBA" id="ARBA00022833"/>
    </source>
</evidence>
<dbReference type="EMBL" id="CP036432">
    <property type="protein sequence ID" value="QDV87456.1"/>
    <property type="molecule type" value="Genomic_DNA"/>
</dbReference>
<evidence type="ECO:0000313" key="6">
    <source>
        <dbReference type="EMBL" id="QDV87456.1"/>
    </source>
</evidence>
<comment type="function">
    <text evidence="5">Involved in the maturation of [NiFe] hydrogenases. Required for nickel insertion into the metal center of the hydrogenase.</text>
</comment>
<keyword evidence="3 5" id="KW-0479">Metal-binding</keyword>
<dbReference type="PANTHER" id="PTHR34535:SF3">
    <property type="entry name" value="HYDROGENASE MATURATION FACTOR HYPA"/>
    <property type="match status" value="1"/>
</dbReference>
<dbReference type="PANTHER" id="PTHR34535">
    <property type="entry name" value="HYDROGENASE MATURATION FACTOR HYPA"/>
    <property type="match status" value="1"/>
</dbReference>
<evidence type="ECO:0000256" key="5">
    <source>
        <dbReference type="HAMAP-Rule" id="MF_00213"/>
    </source>
</evidence>
<dbReference type="Gene3D" id="3.30.2320.80">
    <property type="match status" value="1"/>
</dbReference>
<evidence type="ECO:0000313" key="7">
    <source>
        <dbReference type="Proteomes" id="UP000318081"/>
    </source>
</evidence>
<accession>A0ABX5Y1P7</accession>
<dbReference type="Pfam" id="PF01155">
    <property type="entry name" value="HypA"/>
    <property type="match status" value="1"/>
</dbReference>
<feature type="binding site" evidence="5">
    <location>
        <position position="90"/>
    </location>
    <ligand>
        <name>Zn(2+)</name>
        <dbReference type="ChEBI" id="CHEBI:29105"/>
    </ligand>
</feature>
<evidence type="ECO:0000256" key="2">
    <source>
        <dbReference type="ARBA" id="ARBA00022596"/>
    </source>
</evidence>
<proteinExistence type="inferred from homology"/>
<feature type="binding site" evidence="5">
    <location>
        <position position="2"/>
    </location>
    <ligand>
        <name>Ni(2+)</name>
        <dbReference type="ChEBI" id="CHEBI:49786"/>
    </ligand>
</feature>
<feature type="binding site" evidence="5">
    <location>
        <position position="93"/>
    </location>
    <ligand>
        <name>Zn(2+)</name>
        <dbReference type="ChEBI" id="CHEBI:29105"/>
    </ligand>
</feature>
<name>A0ABX5Y1P7_9BACT</name>
<gene>
    <name evidence="5 6" type="primary">hypA</name>
    <name evidence="6" type="ORF">TBK1r_64860</name>
</gene>
<reference evidence="6 7" key="1">
    <citation type="submission" date="2019-02" db="EMBL/GenBank/DDBJ databases">
        <title>Deep-cultivation of Planctomycetes and their phenomic and genomic characterization uncovers novel biology.</title>
        <authorList>
            <person name="Wiegand S."/>
            <person name="Jogler M."/>
            <person name="Boedeker C."/>
            <person name="Pinto D."/>
            <person name="Vollmers J."/>
            <person name="Rivas-Marin E."/>
            <person name="Kohn T."/>
            <person name="Peeters S.H."/>
            <person name="Heuer A."/>
            <person name="Rast P."/>
            <person name="Oberbeckmann S."/>
            <person name="Bunk B."/>
            <person name="Jeske O."/>
            <person name="Meyerdierks A."/>
            <person name="Storesund J.E."/>
            <person name="Kallscheuer N."/>
            <person name="Luecker S."/>
            <person name="Lage O.M."/>
            <person name="Pohl T."/>
            <person name="Merkel B.J."/>
            <person name="Hornburger P."/>
            <person name="Mueller R.-W."/>
            <person name="Bruemmer F."/>
            <person name="Labrenz M."/>
            <person name="Spormann A.M."/>
            <person name="Op den Camp H."/>
            <person name="Overmann J."/>
            <person name="Amann R."/>
            <person name="Jetten M.S.M."/>
            <person name="Mascher T."/>
            <person name="Medema M.H."/>
            <person name="Devos D.P."/>
            <person name="Kaster A.-K."/>
            <person name="Ovreas L."/>
            <person name="Rohde M."/>
            <person name="Galperin M.Y."/>
            <person name="Jogler C."/>
        </authorList>
    </citation>
    <scope>NUCLEOTIDE SEQUENCE [LARGE SCALE GENOMIC DNA]</scope>
    <source>
        <strain evidence="6 7">TBK1r</strain>
    </source>
</reference>
<dbReference type="InterPro" id="IPR020538">
    <property type="entry name" value="Hydgase_Ni_incorp_HypA/HybF_CS"/>
</dbReference>
<feature type="binding site" evidence="5">
    <location>
        <position position="73"/>
    </location>
    <ligand>
        <name>Zn(2+)</name>
        <dbReference type="ChEBI" id="CHEBI:29105"/>
    </ligand>
</feature>
<protein>
    <recommendedName>
        <fullName evidence="5">Hydrogenase maturation factor HypA</fullName>
    </recommendedName>
</protein>
<keyword evidence="4 5" id="KW-0862">Zinc</keyword>
<dbReference type="PROSITE" id="PS01249">
    <property type="entry name" value="HYPA"/>
    <property type="match status" value="1"/>
</dbReference>
<keyword evidence="2 5" id="KW-0533">Nickel</keyword>
<dbReference type="Proteomes" id="UP000318081">
    <property type="component" value="Chromosome"/>
</dbReference>
<dbReference type="HAMAP" id="MF_00213">
    <property type="entry name" value="HypA_HybF"/>
    <property type="match status" value="1"/>
</dbReference>
<keyword evidence="7" id="KW-1185">Reference proteome</keyword>
<comment type="similarity">
    <text evidence="1 5">Belongs to the HypA/HybF family.</text>
</comment>
<dbReference type="NCBIfam" id="TIGR00100">
    <property type="entry name" value="hypA"/>
    <property type="match status" value="1"/>
</dbReference>
<feature type="binding site" evidence="5">
    <location>
        <position position="76"/>
    </location>
    <ligand>
        <name>Zn(2+)</name>
        <dbReference type="ChEBI" id="CHEBI:29105"/>
    </ligand>
</feature>